<reference evidence="2 3" key="1">
    <citation type="submission" date="2010-02" db="EMBL/GenBank/DDBJ databases">
        <authorList>
            <person name="Weinstock G."/>
            <person name="Sodergren E."/>
            <person name="Clifton S."/>
            <person name="Fulton L."/>
            <person name="Fulton B."/>
            <person name="Courtney L."/>
            <person name="Fronick C."/>
            <person name="Harrison M."/>
            <person name="Strong C."/>
            <person name="Farmer C."/>
            <person name="Delahaunty K."/>
            <person name="Markovic C."/>
            <person name="Hall O."/>
            <person name="Minx P."/>
            <person name="Tomlinson C."/>
            <person name="Mitreva M."/>
            <person name="Nelson J."/>
            <person name="Hou S."/>
            <person name="Wollam A."/>
            <person name="Pepin K.H."/>
            <person name="Johnson M."/>
            <person name="Bhonagiri V."/>
            <person name="Zhang X."/>
            <person name="Suruliraj S."/>
            <person name="Warren W."/>
            <person name="Chinwalla A."/>
            <person name="Mardis E.R."/>
            <person name="Wilson R.K."/>
        </authorList>
    </citation>
    <scope>NUCLEOTIDE SEQUENCE [LARGE SCALE GENOMIC DNA]</scope>
    <source>
        <strain evidence="2 3">DSM 20213</strain>
    </source>
</reference>
<dbReference type="HOGENOM" id="CLU_185033_0_0_11"/>
<accession>D4BMQ1</accession>
<organism evidence="2 3">
    <name type="scientific">Bifidobacterium breve DSM 20213 = JCM 1192</name>
    <dbReference type="NCBI Taxonomy" id="518634"/>
    <lineage>
        <taxon>Bacteria</taxon>
        <taxon>Bacillati</taxon>
        <taxon>Actinomycetota</taxon>
        <taxon>Actinomycetes</taxon>
        <taxon>Bifidobacteriales</taxon>
        <taxon>Bifidobacteriaceae</taxon>
        <taxon>Bifidobacterium</taxon>
    </lineage>
</organism>
<feature type="transmembrane region" description="Helical" evidence="1">
    <location>
        <begin position="45"/>
        <end position="68"/>
    </location>
</feature>
<gene>
    <name evidence="2" type="ORF">BIFBRE_03348</name>
</gene>
<evidence type="ECO:0000256" key="1">
    <source>
        <dbReference type="SAM" id="Phobius"/>
    </source>
</evidence>
<comment type="caution">
    <text evidence="2">The sequence shown here is derived from an EMBL/GenBank/DDBJ whole genome shotgun (WGS) entry which is preliminary data.</text>
</comment>
<dbReference type="PATRIC" id="fig|518634.7.peg.452"/>
<name>D4BMQ1_BIFBR</name>
<keyword evidence="1" id="KW-0812">Transmembrane</keyword>
<protein>
    <submittedName>
        <fullName evidence="2">Uncharacterized protein</fullName>
    </submittedName>
</protein>
<keyword evidence="1" id="KW-0472">Membrane</keyword>
<proteinExistence type="predicted"/>
<dbReference type="Proteomes" id="UP000003191">
    <property type="component" value="Unassembled WGS sequence"/>
</dbReference>
<dbReference type="EMBL" id="ACCG02000007">
    <property type="protein sequence ID" value="EFE89750.1"/>
    <property type="molecule type" value="Genomic_DNA"/>
</dbReference>
<evidence type="ECO:0000313" key="3">
    <source>
        <dbReference type="Proteomes" id="UP000003191"/>
    </source>
</evidence>
<keyword evidence="3" id="KW-1185">Reference proteome</keyword>
<sequence>MVDDGRGGDPKIDVDKTYEAKESHMSWDYAELSKSAKNAGGPSSFVGMLLGIGLTAGVALGSTFVLAVQKMMKYKEEAAADTVESSNDKKEIEE</sequence>
<keyword evidence="1" id="KW-1133">Transmembrane helix</keyword>
<evidence type="ECO:0000313" key="2">
    <source>
        <dbReference type="EMBL" id="EFE89750.1"/>
    </source>
</evidence>
<dbReference type="AlphaFoldDB" id="D4BMQ1"/>